<dbReference type="Pfam" id="PF01546">
    <property type="entry name" value="Peptidase_M20"/>
    <property type="match status" value="1"/>
</dbReference>
<keyword evidence="7" id="KW-1185">Reference proteome</keyword>
<dbReference type="OrthoDB" id="7832001at2759"/>
<dbReference type="Gene3D" id="3.40.630.10">
    <property type="entry name" value="Zn peptidases"/>
    <property type="match status" value="1"/>
</dbReference>
<feature type="domain" description="Peptidase M20 dimerisation" evidence="5">
    <location>
        <begin position="218"/>
        <end position="379"/>
    </location>
</feature>
<dbReference type="GO" id="GO:0008233">
    <property type="term" value="F:peptidase activity"/>
    <property type="evidence" value="ECO:0007669"/>
    <property type="project" value="UniProtKB-KW"/>
</dbReference>
<dbReference type="SUPFAM" id="SSF53187">
    <property type="entry name" value="Zn-dependent exopeptidases"/>
    <property type="match status" value="1"/>
</dbReference>
<evidence type="ECO:0000256" key="4">
    <source>
        <dbReference type="ARBA" id="ARBA00022801"/>
    </source>
</evidence>
<dbReference type="KEGG" id="fcy:FRACYDRAFT_236083"/>
<evidence type="ECO:0000313" key="6">
    <source>
        <dbReference type="EMBL" id="OEU20021.1"/>
    </source>
</evidence>
<name>A0A1E7FPF1_9STRA</name>
<evidence type="ECO:0000256" key="3">
    <source>
        <dbReference type="ARBA" id="ARBA00022723"/>
    </source>
</evidence>
<gene>
    <name evidence="6" type="ORF">FRACYDRAFT_236083</name>
</gene>
<dbReference type="InterPro" id="IPR002933">
    <property type="entry name" value="Peptidase_M20"/>
</dbReference>
<dbReference type="CDD" id="cd05676">
    <property type="entry name" value="M20_dipept_like_CNDP"/>
    <property type="match status" value="1"/>
</dbReference>
<accession>A0A1E7FPF1</accession>
<dbReference type="InterPro" id="IPR051458">
    <property type="entry name" value="Cyt/Met_Dipeptidase"/>
</dbReference>
<keyword evidence="2" id="KW-0645">Protease</keyword>
<reference evidence="6 7" key="1">
    <citation type="submission" date="2016-09" db="EMBL/GenBank/DDBJ databases">
        <title>Extensive genetic diversity and differential bi-allelic expression allows diatom success in the polar Southern Ocean.</title>
        <authorList>
            <consortium name="DOE Joint Genome Institute"/>
            <person name="Mock T."/>
            <person name="Otillar R.P."/>
            <person name="Strauss J."/>
            <person name="Dupont C."/>
            <person name="Frickenhaus S."/>
            <person name="Maumus F."/>
            <person name="Mcmullan M."/>
            <person name="Sanges R."/>
            <person name="Schmutz J."/>
            <person name="Toseland A."/>
            <person name="Valas R."/>
            <person name="Veluchamy A."/>
            <person name="Ward B.J."/>
            <person name="Allen A."/>
            <person name="Barry K."/>
            <person name="Falciatore A."/>
            <person name="Ferrante M."/>
            <person name="Fortunato A.E."/>
            <person name="Gloeckner G."/>
            <person name="Gruber A."/>
            <person name="Hipkin R."/>
            <person name="Janech M."/>
            <person name="Kroth P."/>
            <person name="Leese F."/>
            <person name="Lindquist E."/>
            <person name="Lyon B.R."/>
            <person name="Martin J."/>
            <person name="Mayer C."/>
            <person name="Parker M."/>
            <person name="Quesneville H."/>
            <person name="Raymond J."/>
            <person name="Uhlig C."/>
            <person name="Valentin K.U."/>
            <person name="Worden A.Z."/>
            <person name="Armbrust E.V."/>
            <person name="Bowler C."/>
            <person name="Green B."/>
            <person name="Moulton V."/>
            <person name="Van Oosterhout C."/>
            <person name="Grigoriev I."/>
        </authorList>
    </citation>
    <scope>NUCLEOTIDE SEQUENCE [LARGE SCALE GENOMIC DNA]</scope>
    <source>
        <strain evidence="6 7">CCMP1102</strain>
    </source>
</reference>
<keyword evidence="4" id="KW-0378">Hydrolase</keyword>
<dbReference type="GO" id="GO:0046872">
    <property type="term" value="F:metal ion binding"/>
    <property type="evidence" value="ECO:0007669"/>
    <property type="project" value="UniProtKB-KW"/>
</dbReference>
<sequence length="525" mass="57833">MVSTGVTEVKTFSDEEFFNLVDENTSLFIDELGETVAIQSVSAELEEHLDDVIQMMEWASTRIQKLGGTVQMVPNPAATSDRPLPPILLGEFNTNDVSKKTVCVYGHLDVQPANIEDGWDTEPFVLTENDGKLYGRGSTDDKGPALSWLWIIELHQKMGVELPVNIKILFEGMEESGSEGVFEVIHTEGKPGKFLDDVDFFCISDNYWLGKNKPCITYALRGLAYFQLSVQGSTQDLHSGVLGGTVHEAMTDLIALMGTLVDSSGKILVEGVMADVDPVTKEEEALYDTIDFDMEEYKEDNGIKSVSDKLLHDDKKSLLMHRWRYPTLSLHGIEGAFSGKGAKTVIPREVIGKFSLRLVPDQDPKKIEKLVVDHISTEFMKLTSPNKMKCEMLHGANAWISDTKHPNYEAAANAIEKVYNGVKPDYTREGGSIPITSALENATGMNVLLLPIGACDDGAHSQNEKYNISNLVNGVKVLGIYLHELGKIKGPKPSSCKCPAPLTEEELMIPGAFAFMRGFGCKCEM</sequence>
<protein>
    <submittedName>
        <fullName evidence="6">Cytosolic non-specific dipeptidase</fullName>
    </submittedName>
</protein>
<dbReference type="GO" id="GO:0006508">
    <property type="term" value="P:proteolysis"/>
    <property type="evidence" value="ECO:0007669"/>
    <property type="project" value="UniProtKB-KW"/>
</dbReference>
<evidence type="ECO:0000259" key="5">
    <source>
        <dbReference type="Pfam" id="PF07687"/>
    </source>
</evidence>
<dbReference type="PANTHER" id="PTHR43270:SF4">
    <property type="entry name" value="CARNOSINE DIPEPTIDASE 2, ISOFORM A"/>
    <property type="match status" value="1"/>
</dbReference>
<dbReference type="Gene3D" id="3.30.70.360">
    <property type="match status" value="1"/>
</dbReference>
<dbReference type="EMBL" id="KV784355">
    <property type="protein sequence ID" value="OEU20021.1"/>
    <property type="molecule type" value="Genomic_DNA"/>
</dbReference>
<dbReference type="AlphaFoldDB" id="A0A1E7FPF1"/>
<evidence type="ECO:0000256" key="2">
    <source>
        <dbReference type="ARBA" id="ARBA00022670"/>
    </source>
</evidence>
<organism evidence="6 7">
    <name type="scientific">Fragilariopsis cylindrus CCMP1102</name>
    <dbReference type="NCBI Taxonomy" id="635003"/>
    <lineage>
        <taxon>Eukaryota</taxon>
        <taxon>Sar</taxon>
        <taxon>Stramenopiles</taxon>
        <taxon>Ochrophyta</taxon>
        <taxon>Bacillariophyta</taxon>
        <taxon>Bacillariophyceae</taxon>
        <taxon>Bacillariophycidae</taxon>
        <taxon>Bacillariales</taxon>
        <taxon>Bacillariaceae</taxon>
        <taxon>Fragilariopsis</taxon>
    </lineage>
</organism>
<dbReference type="PROSITE" id="PS00759">
    <property type="entry name" value="ARGE_DAPE_CPG2_2"/>
    <property type="match status" value="1"/>
</dbReference>
<evidence type="ECO:0000313" key="7">
    <source>
        <dbReference type="Proteomes" id="UP000095751"/>
    </source>
</evidence>
<dbReference type="InParanoid" id="A0A1E7FPF1"/>
<keyword evidence="3" id="KW-0479">Metal-binding</keyword>
<dbReference type="InterPro" id="IPR001261">
    <property type="entry name" value="ArgE/DapE_CS"/>
</dbReference>
<dbReference type="Pfam" id="PF07687">
    <property type="entry name" value="M20_dimer"/>
    <property type="match status" value="1"/>
</dbReference>
<dbReference type="Proteomes" id="UP000095751">
    <property type="component" value="Unassembled WGS sequence"/>
</dbReference>
<comment type="similarity">
    <text evidence="1">Belongs to the peptidase M20A family.</text>
</comment>
<dbReference type="InterPro" id="IPR011650">
    <property type="entry name" value="Peptidase_M20_dimer"/>
</dbReference>
<proteinExistence type="inferred from homology"/>
<dbReference type="PANTHER" id="PTHR43270">
    <property type="entry name" value="BETA-ALA-HIS DIPEPTIDASE"/>
    <property type="match status" value="1"/>
</dbReference>
<evidence type="ECO:0000256" key="1">
    <source>
        <dbReference type="ARBA" id="ARBA00006247"/>
    </source>
</evidence>